<dbReference type="Pfam" id="PF12900">
    <property type="entry name" value="Pyridox_ox_2"/>
    <property type="match status" value="1"/>
</dbReference>
<reference evidence="1 2" key="1">
    <citation type="submission" date="2021-03" db="EMBL/GenBank/DDBJ databases">
        <title>Sequencing the genomes of 1000 actinobacteria strains.</title>
        <authorList>
            <person name="Klenk H.-P."/>
        </authorList>
    </citation>
    <scope>NUCLEOTIDE SEQUENCE [LARGE SCALE GENOMIC DNA]</scope>
    <source>
        <strain evidence="1 2">DSM 16005</strain>
    </source>
</reference>
<dbReference type="Proteomes" id="UP000711614">
    <property type="component" value="Unassembled WGS sequence"/>
</dbReference>
<organism evidence="1 2">
    <name type="scientific">Arthrobacter stackebrandtii</name>
    <dbReference type="NCBI Taxonomy" id="272161"/>
    <lineage>
        <taxon>Bacteria</taxon>
        <taxon>Bacillati</taxon>
        <taxon>Actinomycetota</taxon>
        <taxon>Actinomycetes</taxon>
        <taxon>Micrococcales</taxon>
        <taxon>Micrococcaceae</taxon>
        <taxon>Arthrobacter</taxon>
    </lineage>
</organism>
<keyword evidence="2" id="KW-1185">Reference proteome</keyword>
<dbReference type="RefSeq" id="WP_209683269.1">
    <property type="nucleotide sequence ID" value="NZ_JAGIOI010000001.1"/>
</dbReference>
<evidence type="ECO:0000313" key="2">
    <source>
        <dbReference type="Proteomes" id="UP000711614"/>
    </source>
</evidence>
<accession>A0ABS4Z280</accession>
<evidence type="ECO:0000313" key="1">
    <source>
        <dbReference type="EMBL" id="MBP2414830.1"/>
    </source>
</evidence>
<dbReference type="EMBL" id="JAGIOI010000001">
    <property type="protein sequence ID" value="MBP2414830.1"/>
    <property type="molecule type" value="Genomic_DNA"/>
</dbReference>
<proteinExistence type="predicted"/>
<gene>
    <name evidence="1" type="ORF">JOF48_003629</name>
</gene>
<dbReference type="SUPFAM" id="SSF50475">
    <property type="entry name" value="FMN-binding split barrel"/>
    <property type="match status" value="1"/>
</dbReference>
<protein>
    <submittedName>
        <fullName evidence="1">Nitroimidazol reductase NimA-like FMN-containing flavoprotein (Pyridoxamine 5'-phosphate oxidase superfamily)</fullName>
    </submittedName>
</protein>
<dbReference type="Gene3D" id="2.30.110.10">
    <property type="entry name" value="Electron Transport, Fmn-binding Protein, Chain A"/>
    <property type="match status" value="1"/>
</dbReference>
<dbReference type="InterPro" id="IPR024747">
    <property type="entry name" value="Pyridox_Oxase-rel"/>
</dbReference>
<name>A0ABS4Z280_9MICC</name>
<sequence>MNEKAAAARAENLPVHECWAQLRVVSVGRLAVWDTDHPDIFPVNYTVDHGTLVFRTGEGTKLSALLRGHPVALEADGVDPDTGVAWSVVVKGPAEVLSTTDDLVDSFSLRLFPWHAGHKDNFVRIQPTSVTGRRFKVTPPADWWTAYANAPHSSPE</sequence>
<dbReference type="InterPro" id="IPR012349">
    <property type="entry name" value="Split_barrel_FMN-bd"/>
</dbReference>
<comment type="caution">
    <text evidence="1">The sequence shown here is derived from an EMBL/GenBank/DDBJ whole genome shotgun (WGS) entry which is preliminary data.</text>
</comment>